<gene>
    <name evidence="1" type="ORF">LTR37_017427</name>
</gene>
<organism evidence="1 2">
    <name type="scientific">Vermiconidia calcicola</name>
    <dbReference type="NCBI Taxonomy" id="1690605"/>
    <lineage>
        <taxon>Eukaryota</taxon>
        <taxon>Fungi</taxon>
        <taxon>Dikarya</taxon>
        <taxon>Ascomycota</taxon>
        <taxon>Pezizomycotina</taxon>
        <taxon>Dothideomycetes</taxon>
        <taxon>Dothideomycetidae</taxon>
        <taxon>Mycosphaerellales</taxon>
        <taxon>Extremaceae</taxon>
        <taxon>Vermiconidia</taxon>
    </lineage>
</organism>
<keyword evidence="2" id="KW-1185">Reference proteome</keyword>
<proteinExistence type="predicted"/>
<sequence>MEDEKHQGAARADSADALHIERGGVASGVSDPAYIDHRPDDDRADEAKGRNADKFDKSYWLSWRYLGTLFAIGMAFMGGIGGEHPNLLTSVSGFGLIAPVLSQINEEIGPSPNINWIPLVNLCGGAVFFLMVGQLSDIFGRRWFFIIGSGIALVGSIIGATATTVNTLIAAQVFIGIAVAFQQSFFWVIAEIVPMRWRYIANSYCYLMTTPTSPLAPRLAFTFQTYPGKWRNSFYFLIAINATSMLSWYLFYHPPTFSMLHRKRVAIDLAKNFDWVGLILYSGSLCVFLFGLNWGGVFYPWNSAPVIATTVVGGVTLFGILPAYEIFISKRGKEPYLPLHLFKNIRFQSAAWNTAIGACVYYGFALVFPQVVTNLWYARGWISEYDIGTLAGLTAMAFVFAQMCHGPIVWFTGPRKAMIGGAIIACALLTAVSYNLDNMALTQGLLIPGAFAMGIVESVSITTSTFPLRSQEEIGQGGGLSGSTRNFGSAIAVAVYTATLGNRLLQTIPNNVYPVALREGLPRSSLEPLAAALQGQIQYSAVPELTPAIQQAVQEPFRLAFKNAASTVFLVSLAFSGTAVILAFFTTENDESTADYVAGNVHGKRDEQEFKQHLHTDEKPQ</sequence>
<protein>
    <submittedName>
        <fullName evidence="1">Uncharacterized protein</fullName>
    </submittedName>
</protein>
<dbReference type="Proteomes" id="UP001281147">
    <property type="component" value="Unassembled WGS sequence"/>
</dbReference>
<comment type="caution">
    <text evidence="1">The sequence shown here is derived from an EMBL/GenBank/DDBJ whole genome shotgun (WGS) entry which is preliminary data.</text>
</comment>
<dbReference type="EMBL" id="JAUTXU010000225">
    <property type="protein sequence ID" value="KAK3697481.1"/>
    <property type="molecule type" value="Genomic_DNA"/>
</dbReference>
<reference evidence="1" key="1">
    <citation type="submission" date="2023-07" db="EMBL/GenBank/DDBJ databases">
        <title>Black Yeasts Isolated from many extreme environments.</title>
        <authorList>
            <person name="Coleine C."/>
            <person name="Stajich J.E."/>
            <person name="Selbmann L."/>
        </authorList>
    </citation>
    <scope>NUCLEOTIDE SEQUENCE</scope>
    <source>
        <strain evidence="1">CCFEE 5714</strain>
    </source>
</reference>
<evidence type="ECO:0000313" key="1">
    <source>
        <dbReference type="EMBL" id="KAK3697481.1"/>
    </source>
</evidence>
<name>A0ACC3MKZ1_9PEZI</name>
<accession>A0ACC3MKZ1</accession>
<evidence type="ECO:0000313" key="2">
    <source>
        <dbReference type="Proteomes" id="UP001281147"/>
    </source>
</evidence>